<sequence>MDSAAGKPYWLRADERRILRRREWPGWLTPANVSFTLSVLAGIAYVVLYEFTYSMLSELGTSPEEVGVNQATLVARAAILGAYIVGTAFVYVVILRIFAVLLAGRLARSPAQARGGGVVRKRAEIRRVEFETRILAASCAAIPAILLFLVGSYELGGWSPEHAIVAAGVSLIFFAVVYSLFRMIAGWRHAAAILAFVLVALGYAAVLARTFGADVAEDILRNGRTEFPIERVVGLEARRVCIAWASETGPLGAPAEGVYLGHANGVSLIVDGDRLLRVRDAQVRALSAPLVGATSDPCDCPARG</sequence>
<keyword evidence="1" id="KW-0472">Membrane</keyword>
<dbReference type="OrthoDB" id="5192906at2"/>
<evidence type="ECO:0000313" key="3">
    <source>
        <dbReference type="Proteomes" id="UP000246661"/>
    </source>
</evidence>
<feature type="transmembrane region" description="Helical" evidence="1">
    <location>
        <begin position="162"/>
        <end position="181"/>
    </location>
</feature>
<feature type="transmembrane region" description="Helical" evidence="1">
    <location>
        <begin position="26"/>
        <end position="48"/>
    </location>
</feature>
<protein>
    <submittedName>
        <fullName evidence="2">Uncharacterized protein</fullName>
    </submittedName>
</protein>
<dbReference type="EMBL" id="QGTX01000001">
    <property type="protein sequence ID" value="PWW24419.1"/>
    <property type="molecule type" value="Genomic_DNA"/>
</dbReference>
<comment type="caution">
    <text evidence="2">The sequence shown here is derived from an EMBL/GenBank/DDBJ whole genome shotgun (WGS) entry which is preliminary data.</text>
</comment>
<reference evidence="3" key="1">
    <citation type="submission" date="2018-05" db="EMBL/GenBank/DDBJ databases">
        <authorList>
            <person name="Klenk H.-P."/>
            <person name="Huntemann M."/>
            <person name="Clum A."/>
            <person name="Pillay M."/>
            <person name="Palaniappan K."/>
            <person name="Varghese N."/>
            <person name="Mikhailova N."/>
            <person name="Stamatis D."/>
            <person name="Reddy T."/>
            <person name="Daum C."/>
            <person name="Shapiro N."/>
            <person name="Ivanova N."/>
            <person name="Kyrpides N."/>
            <person name="Woyke T."/>
        </authorList>
    </citation>
    <scope>NUCLEOTIDE SEQUENCE [LARGE SCALE GENOMIC DNA]</scope>
    <source>
        <strain evidence="3">DSM 45417</strain>
    </source>
</reference>
<feature type="transmembrane region" description="Helical" evidence="1">
    <location>
        <begin position="193"/>
        <end position="212"/>
    </location>
</feature>
<dbReference type="AlphaFoldDB" id="A0A317QN06"/>
<dbReference type="Proteomes" id="UP000246661">
    <property type="component" value="Unassembled WGS sequence"/>
</dbReference>
<organism evidence="2 3">
    <name type="scientific">Geodermatophilus normandii</name>
    <dbReference type="NCBI Taxonomy" id="1137989"/>
    <lineage>
        <taxon>Bacteria</taxon>
        <taxon>Bacillati</taxon>
        <taxon>Actinomycetota</taxon>
        <taxon>Actinomycetes</taxon>
        <taxon>Geodermatophilales</taxon>
        <taxon>Geodermatophilaceae</taxon>
        <taxon>Geodermatophilus</taxon>
    </lineage>
</organism>
<dbReference type="RefSeq" id="WP_146220483.1">
    <property type="nucleotide sequence ID" value="NZ_QGTX01000001.1"/>
</dbReference>
<keyword evidence="1" id="KW-0812">Transmembrane</keyword>
<evidence type="ECO:0000256" key="1">
    <source>
        <dbReference type="SAM" id="Phobius"/>
    </source>
</evidence>
<feature type="transmembrane region" description="Helical" evidence="1">
    <location>
        <begin position="80"/>
        <end position="104"/>
    </location>
</feature>
<keyword evidence="3" id="KW-1185">Reference proteome</keyword>
<evidence type="ECO:0000313" key="2">
    <source>
        <dbReference type="EMBL" id="PWW24419.1"/>
    </source>
</evidence>
<keyword evidence="1" id="KW-1133">Transmembrane helix</keyword>
<gene>
    <name evidence="2" type="ORF">JD79_03598</name>
</gene>
<proteinExistence type="predicted"/>
<name>A0A317QN06_9ACTN</name>
<accession>A0A317QN06</accession>
<feature type="transmembrane region" description="Helical" evidence="1">
    <location>
        <begin position="130"/>
        <end position="150"/>
    </location>
</feature>